<evidence type="ECO:0000313" key="1">
    <source>
        <dbReference type="EMBL" id="EDL87963.1"/>
    </source>
</evidence>
<reference evidence="2" key="1">
    <citation type="submission" date="2005-09" db="EMBL/GenBank/DDBJ databases">
        <authorList>
            <person name="Mural R.J."/>
            <person name="Li P.W."/>
            <person name="Adams M.D."/>
            <person name="Amanatides P.G."/>
            <person name="Baden-Tillson H."/>
            <person name="Barnstead M."/>
            <person name="Chin S.H."/>
            <person name="Dew I."/>
            <person name="Evans C.A."/>
            <person name="Ferriera S."/>
            <person name="Flanigan M."/>
            <person name="Fosler C."/>
            <person name="Glodek A."/>
            <person name="Gu Z."/>
            <person name="Holt R.A."/>
            <person name="Jennings D."/>
            <person name="Kraft C.L."/>
            <person name="Lu F."/>
            <person name="Nguyen T."/>
            <person name="Nusskern D.R."/>
            <person name="Pfannkoch C.M."/>
            <person name="Sitter C."/>
            <person name="Sutton G.G."/>
            <person name="Venter J.C."/>
            <person name="Wang Z."/>
            <person name="Woodage T."/>
            <person name="Zheng X.H."/>
            <person name="Zhong F."/>
        </authorList>
    </citation>
    <scope>NUCLEOTIDE SEQUENCE [LARGE SCALE GENOMIC DNA]</scope>
    <source>
        <strain>BN</strain>
        <strain evidence="2">Sprague-Dawley</strain>
    </source>
</reference>
<dbReference type="EMBL" id="CH474028">
    <property type="protein sequence ID" value="EDL87963.1"/>
    <property type="molecule type" value="Genomic_DNA"/>
</dbReference>
<accession>A6K817</accession>
<evidence type="ECO:0000313" key="2">
    <source>
        <dbReference type="Proteomes" id="UP000234681"/>
    </source>
</evidence>
<name>A6K817_RAT</name>
<protein>
    <submittedName>
        <fullName evidence="1">RCG37624</fullName>
    </submittedName>
</protein>
<gene>
    <name evidence="1" type="ORF">rCG_37624</name>
</gene>
<dbReference type="Proteomes" id="UP000234681">
    <property type="component" value="Chromosome 13"/>
</dbReference>
<organism evidence="1 2">
    <name type="scientific">Rattus norvegicus</name>
    <name type="common">Rat</name>
    <dbReference type="NCBI Taxonomy" id="10116"/>
    <lineage>
        <taxon>Eukaryota</taxon>
        <taxon>Metazoa</taxon>
        <taxon>Chordata</taxon>
        <taxon>Craniata</taxon>
        <taxon>Vertebrata</taxon>
        <taxon>Euteleostomi</taxon>
        <taxon>Mammalia</taxon>
        <taxon>Eutheria</taxon>
        <taxon>Euarchontoglires</taxon>
        <taxon>Glires</taxon>
        <taxon>Rodentia</taxon>
        <taxon>Myomorpha</taxon>
        <taxon>Muroidea</taxon>
        <taxon>Muridae</taxon>
        <taxon>Murinae</taxon>
        <taxon>Rattus</taxon>
    </lineage>
</organism>
<proteinExistence type="predicted"/>
<dbReference type="AlphaFoldDB" id="A6K817"/>
<sequence>MRLLVEIIFSLVTLVPSNTIVFR</sequence>